<sequence length="257" mass="28048">MRHRTVIMYVEIGCFVSCLFGWILVSSTLAIEYWTWSEVSSVIITTSNYFSNLWKDCVSDTTGVSDCKDYPSMMALSGFLHVTRALSICSVILGFFAGVLTLIGMKCTKIGGSELANARVTFAGGVTYLASGFAGLIVYSLWGNKVRSNFVDPTFSAQKFEFGAALYIGWGGSLLLITSGLVLSYFSGKEGLQKTSSSSKKSLNQPYSIALAGSRQTYMKPNSSRGILMPTLIQGSKDGRKTNTTRPTRTYSRDDFV</sequence>
<dbReference type="GO" id="GO:0005886">
    <property type="term" value="C:plasma membrane"/>
    <property type="evidence" value="ECO:0007669"/>
    <property type="project" value="UniProtKB-SubCell"/>
</dbReference>
<evidence type="ECO:0000313" key="12">
    <source>
        <dbReference type="EMBL" id="KAL1021942.1"/>
    </source>
</evidence>
<keyword evidence="13" id="KW-1185">Reference proteome</keyword>
<feature type="transmembrane region" description="Helical" evidence="11">
    <location>
        <begin position="162"/>
        <end position="186"/>
    </location>
</feature>
<accession>A0ABD0XNM9</accession>
<evidence type="ECO:0000256" key="3">
    <source>
        <dbReference type="ARBA" id="ARBA00008295"/>
    </source>
</evidence>
<dbReference type="EMBL" id="JAGEUA010000001">
    <property type="protein sequence ID" value="KAL1021942.1"/>
    <property type="molecule type" value="Genomic_DNA"/>
</dbReference>
<organism evidence="12 13">
    <name type="scientific">Umbra pygmaea</name>
    <name type="common">Eastern mudminnow</name>
    <dbReference type="NCBI Taxonomy" id="75934"/>
    <lineage>
        <taxon>Eukaryota</taxon>
        <taxon>Metazoa</taxon>
        <taxon>Chordata</taxon>
        <taxon>Craniata</taxon>
        <taxon>Vertebrata</taxon>
        <taxon>Euteleostomi</taxon>
        <taxon>Actinopterygii</taxon>
        <taxon>Neopterygii</taxon>
        <taxon>Teleostei</taxon>
        <taxon>Protacanthopterygii</taxon>
        <taxon>Esociformes</taxon>
        <taxon>Umbridae</taxon>
        <taxon>Umbra</taxon>
    </lineage>
</organism>
<evidence type="ECO:0000313" key="13">
    <source>
        <dbReference type="Proteomes" id="UP001557470"/>
    </source>
</evidence>
<protein>
    <recommendedName>
        <fullName evidence="14">Claudin</fullName>
    </recommendedName>
</protein>
<evidence type="ECO:0000256" key="2">
    <source>
        <dbReference type="ARBA" id="ARBA00004651"/>
    </source>
</evidence>
<dbReference type="InterPro" id="IPR006187">
    <property type="entry name" value="Claudin"/>
</dbReference>
<keyword evidence="4" id="KW-0796">Tight junction</keyword>
<feature type="transmembrane region" description="Helical" evidence="11">
    <location>
        <begin position="120"/>
        <end position="142"/>
    </location>
</feature>
<comment type="caution">
    <text evidence="12">The sequence shown here is derived from an EMBL/GenBank/DDBJ whole genome shotgun (WGS) entry which is preliminary data.</text>
</comment>
<keyword evidence="7" id="KW-0965">Cell junction</keyword>
<evidence type="ECO:0000256" key="4">
    <source>
        <dbReference type="ARBA" id="ARBA00022427"/>
    </source>
</evidence>
<keyword evidence="5" id="KW-1003">Cell membrane</keyword>
<feature type="transmembrane region" description="Helical" evidence="11">
    <location>
        <begin position="85"/>
        <end position="108"/>
    </location>
</feature>
<evidence type="ECO:0000256" key="9">
    <source>
        <dbReference type="ARBA" id="ARBA00023136"/>
    </source>
</evidence>
<dbReference type="InterPro" id="IPR017974">
    <property type="entry name" value="Claudin_CS"/>
</dbReference>
<feature type="transmembrane region" description="Helical" evidence="11">
    <location>
        <begin position="12"/>
        <end position="31"/>
    </location>
</feature>
<dbReference type="PRINTS" id="PR01077">
    <property type="entry name" value="CLAUDIN"/>
</dbReference>
<gene>
    <name evidence="12" type="ORF">UPYG_G00020200</name>
</gene>
<evidence type="ECO:0000256" key="5">
    <source>
        <dbReference type="ARBA" id="ARBA00022475"/>
    </source>
</evidence>
<dbReference type="Proteomes" id="UP001557470">
    <property type="component" value="Unassembled WGS sequence"/>
</dbReference>
<evidence type="ECO:0000256" key="11">
    <source>
        <dbReference type="SAM" id="Phobius"/>
    </source>
</evidence>
<evidence type="ECO:0000256" key="6">
    <source>
        <dbReference type="ARBA" id="ARBA00022692"/>
    </source>
</evidence>
<keyword evidence="6 11" id="KW-0812">Transmembrane</keyword>
<proteinExistence type="inferred from homology"/>
<evidence type="ECO:0000256" key="7">
    <source>
        <dbReference type="ARBA" id="ARBA00022949"/>
    </source>
</evidence>
<evidence type="ECO:0000256" key="8">
    <source>
        <dbReference type="ARBA" id="ARBA00022989"/>
    </source>
</evidence>
<reference evidence="12 13" key="1">
    <citation type="submission" date="2024-06" db="EMBL/GenBank/DDBJ databases">
        <authorList>
            <person name="Pan Q."/>
            <person name="Wen M."/>
            <person name="Jouanno E."/>
            <person name="Zahm M."/>
            <person name="Klopp C."/>
            <person name="Cabau C."/>
            <person name="Louis A."/>
            <person name="Berthelot C."/>
            <person name="Parey E."/>
            <person name="Roest Crollius H."/>
            <person name="Montfort J."/>
            <person name="Robinson-Rechavi M."/>
            <person name="Bouchez O."/>
            <person name="Lampietro C."/>
            <person name="Lopez Roques C."/>
            <person name="Donnadieu C."/>
            <person name="Postlethwait J."/>
            <person name="Bobe J."/>
            <person name="Verreycken H."/>
            <person name="Guiguen Y."/>
        </authorList>
    </citation>
    <scope>NUCLEOTIDE SEQUENCE [LARGE SCALE GENOMIC DNA]</scope>
    <source>
        <strain evidence="12">Up_M1</strain>
        <tissue evidence="12">Testis</tissue>
    </source>
</reference>
<evidence type="ECO:0000256" key="1">
    <source>
        <dbReference type="ARBA" id="ARBA00004435"/>
    </source>
</evidence>
<name>A0ABD0XNM9_UMBPY</name>
<evidence type="ECO:0000256" key="10">
    <source>
        <dbReference type="SAM" id="MobiDB-lite"/>
    </source>
</evidence>
<dbReference type="Gene3D" id="1.20.140.150">
    <property type="match status" value="1"/>
</dbReference>
<dbReference type="AlphaFoldDB" id="A0ABD0XNM9"/>
<dbReference type="PROSITE" id="PS01346">
    <property type="entry name" value="CLAUDIN"/>
    <property type="match status" value="1"/>
</dbReference>
<dbReference type="GO" id="GO:0005923">
    <property type="term" value="C:bicellular tight junction"/>
    <property type="evidence" value="ECO:0007669"/>
    <property type="project" value="UniProtKB-SubCell"/>
</dbReference>
<comment type="similarity">
    <text evidence="3">Belongs to the claudin family.</text>
</comment>
<dbReference type="PANTHER" id="PTHR12002">
    <property type="entry name" value="CLAUDIN"/>
    <property type="match status" value="1"/>
</dbReference>
<dbReference type="InterPro" id="IPR004031">
    <property type="entry name" value="PMP22/EMP/MP20/Claudin"/>
</dbReference>
<keyword evidence="9 11" id="KW-0472">Membrane</keyword>
<dbReference type="Pfam" id="PF00822">
    <property type="entry name" value="PMP22_Claudin"/>
    <property type="match status" value="1"/>
</dbReference>
<evidence type="ECO:0008006" key="14">
    <source>
        <dbReference type="Google" id="ProtNLM"/>
    </source>
</evidence>
<comment type="subcellular location">
    <subcellularLocation>
        <location evidence="1">Cell junction</location>
        <location evidence="1">Tight junction</location>
    </subcellularLocation>
    <subcellularLocation>
        <location evidence="2">Cell membrane</location>
        <topology evidence="2">Multi-pass membrane protein</topology>
    </subcellularLocation>
</comment>
<keyword evidence="8 11" id="KW-1133">Transmembrane helix</keyword>
<feature type="region of interest" description="Disordered" evidence="10">
    <location>
        <begin position="235"/>
        <end position="257"/>
    </location>
</feature>